<accession>A0A0D0F462</accession>
<comment type="caution">
    <text evidence="1">The sequence shown here is derived from an EMBL/GenBank/DDBJ whole genome shotgun (WGS) entry which is preliminary data.</text>
</comment>
<evidence type="ECO:0000313" key="3">
    <source>
        <dbReference type="Proteomes" id="UP000032061"/>
    </source>
</evidence>
<reference evidence="2 4" key="2">
    <citation type="submission" date="2016-11" db="EMBL/GenBank/DDBJ databases">
        <title>Whole genomes of Flavobacteriaceae.</title>
        <authorList>
            <person name="Stine C."/>
            <person name="Li C."/>
            <person name="Tadesse D."/>
        </authorList>
    </citation>
    <scope>NUCLEOTIDE SEQUENCE [LARGE SCALE GENOMIC DNA]</scope>
    <source>
        <strain evidence="2 4">ATCC 51468</strain>
    </source>
</reference>
<evidence type="ECO:0000313" key="2">
    <source>
        <dbReference type="EMBL" id="OXA88097.1"/>
    </source>
</evidence>
<sequence>MTPFNFNKIYVIESLNPKEQTGKQLYDDLLRWKESKNLKVELIQVEDKLEFYDAIFHIIEEHKKFDYYPILHIEIHGNKNGLELKSKEFLNWYDFYLMLVEINMHLGNHLFLTLAVCNGAYLMRQIEIERPSPFYGFIGAFEEIRVDDLMIRYNEFYNELLESFDIYSATKRLIESNSEEISTYAYIDSEEVFNIVCENLKTIYSAEDIEQQANKGIERNNIKFEKLEDEINYKAIFKKLLINTFETYRETNKSRFFMTDKFPENKERFNL</sequence>
<keyword evidence="4" id="KW-1185">Reference proteome</keyword>
<evidence type="ECO:0000313" key="1">
    <source>
        <dbReference type="EMBL" id="KIO54431.1"/>
    </source>
</evidence>
<proteinExistence type="predicted"/>
<dbReference type="Proteomes" id="UP000198302">
    <property type="component" value="Unassembled WGS sequence"/>
</dbReference>
<evidence type="ECO:0000313" key="4">
    <source>
        <dbReference type="Proteomes" id="UP000198302"/>
    </source>
</evidence>
<protein>
    <submittedName>
        <fullName evidence="1">Uncharacterized protein</fullName>
    </submittedName>
</protein>
<dbReference type="EMBL" id="MUGX01000011">
    <property type="protein sequence ID" value="OXA88097.1"/>
    <property type="molecule type" value="Genomic_DNA"/>
</dbReference>
<dbReference type="Proteomes" id="UP000032061">
    <property type="component" value="Unassembled WGS sequence"/>
</dbReference>
<organism evidence="1 3">
    <name type="scientific">Flavobacterium hibernum</name>
    <dbReference type="NCBI Taxonomy" id="37752"/>
    <lineage>
        <taxon>Bacteria</taxon>
        <taxon>Pseudomonadati</taxon>
        <taxon>Bacteroidota</taxon>
        <taxon>Flavobacteriia</taxon>
        <taxon>Flavobacteriales</taxon>
        <taxon>Flavobacteriaceae</taxon>
        <taxon>Flavobacterium</taxon>
    </lineage>
</organism>
<dbReference type="OrthoDB" id="1064164at2"/>
<dbReference type="STRING" id="37752.IW18_03005"/>
<dbReference type="RefSeq" id="WP_041516093.1">
    <property type="nucleotide sequence ID" value="NZ_JPRK01000003.1"/>
</dbReference>
<dbReference type="AlphaFoldDB" id="A0A0D0F462"/>
<dbReference type="EMBL" id="JPRK01000003">
    <property type="protein sequence ID" value="KIO54431.1"/>
    <property type="molecule type" value="Genomic_DNA"/>
</dbReference>
<gene>
    <name evidence="2" type="ORF">B0A73_09985</name>
    <name evidence="1" type="ORF">IW18_03005</name>
</gene>
<reference evidence="1 3" key="1">
    <citation type="submission" date="2015-01" db="EMBL/GenBank/DDBJ databases">
        <title>Genome of Flavobacterium hibernum DSM 12611.</title>
        <authorList>
            <person name="Stropko S.J."/>
            <person name="Pipes S.E."/>
            <person name="Newman J.D."/>
        </authorList>
    </citation>
    <scope>NUCLEOTIDE SEQUENCE [LARGE SCALE GENOMIC DNA]</scope>
    <source>
        <strain evidence="1 3">DSM 12611</strain>
    </source>
</reference>
<name>A0A0D0F462_9FLAO</name>